<name>F4LQ86_TREBD</name>
<dbReference type="RefSeq" id="WP_013757826.1">
    <property type="nucleotide sequence ID" value="NC_015500.1"/>
</dbReference>
<evidence type="ECO:0000313" key="6">
    <source>
        <dbReference type="Proteomes" id="UP000006546"/>
    </source>
</evidence>
<dbReference type="GO" id="GO:0003677">
    <property type="term" value="F:DNA binding"/>
    <property type="evidence" value="ECO:0007669"/>
    <property type="project" value="UniProtKB-KW"/>
</dbReference>
<dbReference type="OrthoDB" id="362473at2"/>
<dbReference type="SUPFAM" id="SSF46785">
    <property type="entry name" value="Winged helix' DNA-binding domain"/>
    <property type="match status" value="1"/>
</dbReference>
<dbReference type="Gene3D" id="1.10.10.10">
    <property type="entry name" value="Winged helix-like DNA-binding domain superfamily/Winged helix DNA-binding domain"/>
    <property type="match status" value="1"/>
</dbReference>
<keyword evidence="6" id="KW-1185">Reference proteome</keyword>
<gene>
    <name evidence="5" type="ordered locus">Trebr_0665</name>
</gene>
<evidence type="ECO:0000259" key="4">
    <source>
        <dbReference type="PROSITE" id="PS50949"/>
    </source>
</evidence>
<accession>F4LQ86</accession>
<dbReference type="Pfam" id="PF00392">
    <property type="entry name" value="GntR"/>
    <property type="match status" value="1"/>
</dbReference>
<dbReference type="KEGG" id="tbe:Trebr_0665"/>
<feature type="domain" description="HTH gntR-type" evidence="4">
    <location>
        <begin position="7"/>
        <end position="75"/>
    </location>
</feature>
<sequence length="129" mass="14542">MDFDPDLPIYLQIMNDIKRQIFSGALAPGDKLPSVRELAESIKVNPNTIVRSYQELEREGVTETRRGTGTFVGEDEKMLAQIRTEQSQRLVRNFLRQMKSSGFSREQIASLVEAAFDDCEERSTTGGAI</sequence>
<dbReference type="CDD" id="cd07377">
    <property type="entry name" value="WHTH_GntR"/>
    <property type="match status" value="1"/>
</dbReference>
<protein>
    <submittedName>
        <fullName evidence="5">Transcriptional regulator, GntR family</fullName>
    </submittedName>
</protein>
<dbReference type="HOGENOM" id="CLU_017584_10_0_12"/>
<dbReference type="PANTHER" id="PTHR38445:SF9">
    <property type="entry name" value="HTH-TYPE TRANSCRIPTIONAL REPRESSOR YTRA"/>
    <property type="match status" value="1"/>
</dbReference>
<keyword evidence="3" id="KW-0804">Transcription</keyword>
<reference evidence="6" key="1">
    <citation type="submission" date="2011-04" db="EMBL/GenBank/DDBJ databases">
        <title>The complete genome of Treponema brennaborense DSM 12168.</title>
        <authorList>
            <person name="Lucas S."/>
            <person name="Han J."/>
            <person name="Lapidus A."/>
            <person name="Bruce D."/>
            <person name="Goodwin L."/>
            <person name="Pitluck S."/>
            <person name="Peters L."/>
            <person name="Kyrpides N."/>
            <person name="Mavromatis K."/>
            <person name="Ivanova N."/>
            <person name="Mikhailova N."/>
            <person name="Pagani I."/>
            <person name="Teshima H."/>
            <person name="Detter J.C."/>
            <person name="Tapia R."/>
            <person name="Han C."/>
            <person name="Land M."/>
            <person name="Hauser L."/>
            <person name="Markowitz V."/>
            <person name="Cheng J.-F."/>
            <person name="Hugenholtz P."/>
            <person name="Woyke T."/>
            <person name="Wu D."/>
            <person name="Gronow S."/>
            <person name="Wellnitz S."/>
            <person name="Brambilla E."/>
            <person name="Klenk H.-P."/>
            <person name="Eisen J.A."/>
        </authorList>
    </citation>
    <scope>NUCLEOTIDE SEQUENCE [LARGE SCALE GENOMIC DNA]</scope>
    <source>
        <strain evidence="6">DSM 12168 / CIP 105900 / DD5/3</strain>
    </source>
</reference>
<dbReference type="eggNOG" id="COG1725">
    <property type="taxonomic scope" value="Bacteria"/>
</dbReference>
<keyword evidence="1" id="KW-0805">Transcription regulation</keyword>
<dbReference type="GO" id="GO:0003700">
    <property type="term" value="F:DNA-binding transcription factor activity"/>
    <property type="evidence" value="ECO:0007669"/>
    <property type="project" value="InterPro"/>
</dbReference>
<dbReference type="EMBL" id="CP002696">
    <property type="protein sequence ID" value="AEE16107.1"/>
    <property type="molecule type" value="Genomic_DNA"/>
</dbReference>
<dbReference type="Proteomes" id="UP000006546">
    <property type="component" value="Chromosome"/>
</dbReference>
<evidence type="ECO:0000256" key="2">
    <source>
        <dbReference type="ARBA" id="ARBA00023125"/>
    </source>
</evidence>
<dbReference type="SMART" id="SM00345">
    <property type="entry name" value="HTH_GNTR"/>
    <property type="match status" value="1"/>
</dbReference>
<proteinExistence type="predicted"/>
<evidence type="ECO:0000256" key="1">
    <source>
        <dbReference type="ARBA" id="ARBA00023015"/>
    </source>
</evidence>
<evidence type="ECO:0000313" key="5">
    <source>
        <dbReference type="EMBL" id="AEE16107.1"/>
    </source>
</evidence>
<dbReference type="PROSITE" id="PS50949">
    <property type="entry name" value="HTH_GNTR"/>
    <property type="match status" value="1"/>
</dbReference>
<dbReference type="STRING" id="906968.Trebr_0665"/>
<organism evidence="5 6">
    <name type="scientific">Treponema brennaborense (strain DSM 12168 / CIP 105900 / DD5/3)</name>
    <dbReference type="NCBI Taxonomy" id="906968"/>
    <lineage>
        <taxon>Bacteria</taxon>
        <taxon>Pseudomonadati</taxon>
        <taxon>Spirochaetota</taxon>
        <taxon>Spirochaetia</taxon>
        <taxon>Spirochaetales</taxon>
        <taxon>Treponemataceae</taxon>
        <taxon>Treponema</taxon>
    </lineage>
</organism>
<keyword evidence="2" id="KW-0238">DNA-binding</keyword>
<dbReference type="PANTHER" id="PTHR38445">
    <property type="entry name" value="HTH-TYPE TRANSCRIPTIONAL REPRESSOR YTRA"/>
    <property type="match status" value="1"/>
</dbReference>
<dbReference type="InterPro" id="IPR036388">
    <property type="entry name" value="WH-like_DNA-bd_sf"/>
</dbReference>
<dbReference type="InterPro" id="IPR000524">
    <property type="entry name" value="Tscrpt_reg_HTH_GntR"/>
</dbReference>
<dbReference type="AlphaFoldDB" id="F4LQ86"/>
<dbReference type="InterPro" id="IPR036390">
    <property type="entry name" value="WH_DNA-bd_sf"/>
</dbReference>
<evidence type="ECO:0000256" key="3">
    <source>
        <dbReference type="ARBA" id="ARBA00023163"/>
    </source>
</evidence>